<evidence type="ECO:0000259" key="3">
    <source>
        <dbReference type="Pfam" id="PF09335"/>
    </source>
</evidence>
<name>A0ABV6JFK4_9BACL</name>
<evidence type="ECO:0000313" key="4">
    <source>
        <dbReference type="EMBL" id="MFC0394699.1"/>
    </source>
</evidence>
<organism evidence="4 5">
    <name type="scientific">Paenibacillus mendelii</name>
    <dbReference type="NCBI Taxonomy" id="206163"/>
    <lineage>
        <taxon>Bacteria</taxon>
        <taxon>Bacillati</taxon>
        <taxon>Bacillota</taxon>
        <taxon>Bacilli</taxon>
        <taxon>Bacillales</taxon>
        <taxon>Paenibacillaceae</taxon>
        <taxon>Paenibacillus</taxon>
    </lineage>
</organism>
<feature type="transmembrane region" description="Helical" evidence="2">
    <location>
        <begin position="171"/>
        <end position="189"/>
    </location>
</feature>
<comment type="caution">
    <text evidence="4">The sequence shown here is derived from an EMBL/GenBank/DDBJ whole genome shotgun (WGS) entry which is preliminary data.</text>
</comment>
<dbReference type="EMBL" id="JBHLVF010000041">
    <property type="protein sequence ID" value="MFC0394699.1"/>
    <property type="molecule type" value="Genomic_DNA"/>
</dbReference>
<sequence>MEWISTLFEQYGYFVLFAGLFAESLALPFPGELAMAISGHMSTIGSFHIPAIIMISYFGAILGTVVTYYLGSKLGTTLFERNGKFLFMNKERLDKITRWFDKYGNKLILVSYFIPGLRHFTGYTAGILQIRFRTFLLYNCLGGFVWVLTYVMIGNFFGLHIEQLLHTFSQYSIAAFILLAVILMIIVLLRRHKEAVVQWILKRRRRHR</sequence>
<feature type="transmembrane region" description="Helical" evidence="2">
    <location>
        <begin position="49"/>
        <end position="71"/>
    </location>
</feature>
<proteinExistence type="inferred from homology"/>
<evidence type="ECO:0000256" key="2">
    <source>
        <dbReference type="SAM" id="Phobius"/>
    </source>
</evidence>
<dbReference type="Proteomes" id="UP001589818">
    <property type="component" value="Unassembled WGS sequence"/>
</dbReference>
<gene>
    <name evidence="4" type="ORF">ACFFJ8_25480</name>
</gene>
<dbReference type="PANTHER" id="PTHR42709">
    <property type="entry name" value="ALKALINE PHOSPHATASE LIKE PROTEIN"/>
    <property type="match status" value="1"/>
</dbReference>
<protein>
    <submittedName>
        <fullName evidence="4">DedA family protein</fullName>
    </submittedName>
</protein>
<dbReference type="RefSeq" id="WP_204815873.1">
    <property type="nucleotide sequence ID" value="NZ_JANHOF010000001.1"/>
</dbReference>
<keyword evidence="5" id="KW-1185">Reference proteome</keyword>
<accession>A0ABV6JFK4</accession>
<keyword evidence="2" id="KW-0472">Membrane</keyword>
<dbReference type="InterPro" id="IPR032816">
    <property type="entry name" value="VTT_dom"/>
</dbReference>
<keyword evidence="2" id="KW-1133">Transmembrane helix</keyword>
<evidence type="ECO:0000313" key="5">
    <source>
        <dbReference type="Proteomes" id="UP001589818"/>
    </source>
</evidence>
<reference evidence="4 5" key="1">
    <citation type="submission" date="2024-09" db="EMBL/GenBank/DDBJ databases">
        <authorList>
            <person name="Sun Q."/>
            <person name="Mori K."/>
        </authorList>
    </citation>
    <scope>NUCLEOTIDE SEQUENCE [LARGE SCALE GENOMIC DNA]</scope>
    <source>
        <strain evidence="4 5">CCM 4839</strain>
    </source>
</reference>
<evidence type="ECO:0000256" key="1">
    <source>
        <dbReference type="ARBA" id="ARBA00010792"/>
    </source>
</evidence>
<keyword evidence="2" id="KW-0812">Transmembrane</keyword>
<comment type="similarity">
    <text evidence="1">Belongs to the DedA family.</text>
</comment>
<dbReference type="PANTHER" id="PTHR42709:SF9">
    <property type="entry name" value="ALKALINE PHOSPHATASE LIKE PROTEIN"/>
    <property type="match status" value="1"/>
</dbReference>
<feature type="transmembrane region" description="Helical" evidence="2">
    <location>
        <begin position="12"/>
        <end position="29"/>
    </location>
</feature>
<dbReference type="InterPro" id="IPR051311">
    <property type="entry name" value="DedA_domain"/>
</dbReference>
<feature type="transmembrane region" description="Helical" evidence="2">
    <location>
        <begin position="136"/>
        <end position="159"/>
    </location>
</feature>
<feature type="domain" description="VTT" evidence="3">
    <location>
        <begin position="30"/>
        <end position="155"/>
    </location>
</feature>
<dbReference type="Pfam" id="PF09335">
    <property type="entry name" value="VTT_dom"/>
    <property type="match status" value="1"/>
</dbReference>